<feature type="region of interest" description="Disordered" evidence="1">
    <location>
        <begin position="887"/>
        <end position="960"/>
    </location>
</feature>
<dbReference type="AlphaFoldDB" id="D8TX89"/>
<proteinExistence type="predicted"/>
<gene>
    <name evidence="2" type="ORF">VOLCADRAFT_91504</name>
</gene>
<accession>D8TX89</accession>
<protein>
    <submittedName>
        <fullName evidence="2">Uncharacterized protein</fullName>
    </submittedName>
</protein>
<feature type="region of interest" description="Disordered" evidence="1">
    <location>
        <begin position="481"/>
        <end position="528"/>
    </location>
</feature>
<feature type="compositionally biased region" description="Low complexity" evidence="1">
    <location>
        <begin position="149"/>
        <end position="162"/>
    </location>
</feature>
<feature type="region of interest" description="Disordered" evidence="1">
    <location>
        <begin position="238"/>
        <end position="283"/>
    </location>
</feature>
<feature type="region of interest" description="Disordered" evidence="1">
    <location>
        <begin position="831"/>
        <end position="874"/>
    </location>
</feature>
<feature type="compositionally biased region" description="Polar residues" evidence="1">
    <location>
        <begin position="485"/>
        <end position="494"/>
    </location>
</feature>
<evidence type="ECO:0000256" key="1">
    <source>
        <dbReference type="SAM" id="MobiDB-lite"/>
    </source>
</evidence>
<feature type="compositionally biased region" description="Gly residues" evidence="1">
    <location>
        <begin position="835"/>
        <end position="846"/>
    </location>
</feature>
<name>D8TX89_VOLCA</name>
<feature type="compositionally biased region" description="Low complexity" evidence="1">
    <location>
        <begin position="252"/>
        <end position="278"/>
    </location>
</feature>
<evidence type="ECO:0000313" key="2">
    <source>
        <dbReference type="EMBL" id="EFJ47965.1"/>
    </source>
</evidence>
<feature type="compositionally biased region" description="Polar residues" evidence="1">
    <location>
        <begin position="138"/>
        <end position="148"/>
    </location>
</feature>
<dbReference type="GeneID" id="9618475"/>
<dbReference type="Proteomes" id="UP000001058">
    <property type="component" value="Unassembled WGS sequence"/>
</dbReference>
<dbReference type="KEGG" id="vcn:VOLCADRAFT_91504"/>
<keyword evidence="3" id="KW-1185">Reference proteome</keyword>
<feature type="compositionally biased region" description="Pro residues" evidence="1">
    <location>
        <begin position="903"/>
        <end position="919"/>
    </location>
</feature>
<feature type="region of interest" description="Disordered" evidence="1">
    <location>
        <begin position="624"/>
        <end position="689"/>
    </location>
</feature>
<feature type="region of interest" description="Disordered" evidence="1">
    <location>
        <begin position="710"/>
        <end position="804"/>
    </location>
</feature>
<dbReference type="EMBL" id="GL378342">
    <property type="protein sequence ID" value="EFJ47965.1"/>
    <property type="molecule type" value="Genomic_DNA"/>
</dbReference>
<reference evidence="2 3" key="1">
    <citation type="journal article" date="2010" name="Science">
        <title>Genomic analysis of organismal complexity in the multicellular green alga Volvox carteri.</title>
        <authorList>
            <person name="Prochnik S.E."/>
            <person name="Umen J."/>
            <person name="Nedelcu A.M."/>
            <person name="Hallmann A."/>
            <person name="Miller S.M."/>
            <person name="Nishii I."/>
            <person name="Ferris P."/>
            <person name="Kuo A."/>
            <person name="Mitros T."/>
            <person name="Fritz-Laylin L.K."/>
            <person name="Hellsten U."/>
            <person name="Chapman J."/>
            <person name="Simakov O."/>
            <person name="Rensing S.A."/>
            <person name="Terry A."/>
            <person name="Pangilinan J."/>
            <person name="Kapitonov V."/>
            <person name="Jurka J."/>
            <person name="Salamov A."/>
            <person name="Shapiro H."/>
            <person name="Schmutz J."/>
            <person name="Grimwood J."/>
            <person name="Lindquist E."/>
            <person name="Lucas S."/>
            <person name="Grigoriev I.V."/>
            <person name="Schmitt R."/>
            <person name="Kirk D."/>
            <person name="Rokhsar D.S."/>
        </authorList>
    </citation>
    <scope>NUCLEOTIDE SEQUENCE [LARGE SCALE GENOMIC DNA]</scope>
    <source>
        <strain evidence="3">f. Nagariensis / Eve</strain>
    </source>
</reference>
<dbReference type="InParanoid" id="D8TX89"/>
<feature type="region of interest" description="Disordered" evidence="1">
    <location>
        <begin position="562"/>
        <end position="586"/>
    </location>
</feature>
<evidence type="ECO:0000313" key="3">
    <source>
        <dbReference type="Proteomes" id="UP000001058"/>
    </source>
</evidence>
<feature type="region of interest" description="Disordered" evidence="1">
    <location>
        <begin position="135"/>
        <end position="162"/>
    </location>
</feature>
<feature type="compositionally biased region" description="Gly residues" evidence="1">
    <location>
        <begin position="730"/>
        <end position="747"/>
    </location>
</feature>
<dbReference type="OrthoDB" id="553285at2759"/>
<sequence length="1011" mass="101603">MSGRLSRLVSSRRWSPFSWVGEKREEMCFAAFYNAHVHMHVGHGTTEYTYDTRHESTVPGQFRLCDCGAVEDELHVFDGRPAYKSIRAKYDGDLVIKGRSMRLRRHPWHWPALTDTPALVCKELVTCITKPKRCGDTAQPNINPNPVHSQPGPAAAGPPSAAPIAQGPLAAALNRNRSLMLAAASVAAAATTTAAATSASGPPAVGIGFGTGGVNGGINGGVNGGGRGTPLASFAPLSSKMARAPPPPQPAAPQLQPQYQGGLQPQDLLPQPQLSTAPAPEPAPPEMTAVFSPLQANLMNNARASMQRQHQVMPSTASGRYGPLGPSRMAGGGGNALAAAVAPLSAGLAARRSTAEPLAAATAAEPPLLALATPLNAGIAARQSTADPLTEALPQEQDAQQRKQRKQLAAYKMPGWMRREVQPRLAAEAGCTATAAEAEVEGPRLPPPVAVAAPKATATDSATAQERIPEVVTPLAAGEHPSAWWQEQQQQVLSCQRRGGGDGASSSGGGESWSDDDGGRAACANPQRGGSCRSAAAAAVLPPPVPLVAPGVVAGAIRSLRGGSRPGGASWGSNTADGASVSEESTTDTVVVRGSVAAAAAVFSAAPEPSTTGRCNQAATAAISASTSAPTIRRSTAQWPPPPASASAPAEGEDADVHPSWDYSDSRHGKGHRSPSRARCSSGSDVNSGDLGSCAKAALDQLMARFASRDPLEDSVESHPLTANCQPSGAGAGGGSGGGGGGGGGWMAGIWPFASPSPSKRNPPATAAAATATATAAKCTAPTTSSGGAVGGGGGDVYDDVQEPQPSITPLGILSAVQQHRLRAAPWAETSVTADGGGGEGGGGGSDEFQSAEEDSSEGNMAGASSADVKPSEMNGRGVVQPILLPPSLQAPVPNAEAKSAGPLPPPPPGPPPPLPPPLSISAGRPAAAGRGTPLPPPPPPANRAAAAAAAGGGGGGMDAVLGAIRSRAFHLRSRSKSAAGPGRKGKQLADDAAEAARSHALSHNPQVGLI</sequence>
<feature type="compositionally biased region" description="Low complexity" evidence="1">
    <location>
        <begin position="763"/>
        <end position="784"/>
    </location>
</feature>
<feature type="region of interest" description="Disordered" evidence="1">
    <location>
        <begin position="972"/>
        <end position="1011"/>
    </location>
</feature>
<organism evidence="3">
    <name type="scientific">Volvox carteri f. nagariensis</name>
    <dbReference type="NCBI Taxonomy" id="3068"/>
    <lineage>
        <taxon>Eukaryota</taxon>
        <taxon>Viridiplantae</taxon>
        <taxon>Chlorophyta</taxon>
        <taxon>core chlorophytes</taxon>
        <taxon>Chlorophyceae</taxon>
        <taxon>CS clade</taxon>
        <taxon>Chlamydomonadales</taxon>
        <taxon>Volvocaceae</taxon>
        <taxon>Volvox</taxon>
    </lineage>
</organism>
<dbReference type="RefSeq" id="XP_002951071.1">
    <property type="nucleotide sequence ID" value="XM_002951025.1"/>
</dbReference>
<feature type="compositionally biased region" description="Basic and acidic residues" evidence="1">
    <location>
        <begin position="655"/>
        <end position="668"/>
    </location>
</feature>
<feature type="compositionally biased region" description="Low complexity" evidence="1">
    <location>
        <begin position="923"/>
        <end position="933"/>
    </location>
</feature>
<feature type="compositionally biased region" description="Gly residues" evidence="1">
    <location>
        <begin position="501"/>
        <end position="511"/>
    </location>
</feature>